<keyword evidence="16" id="KW-1185">Reference proteome</keyword>
<keyword evidence="4 11" id="KW-0347">Helicase</keyword>
<dbReference type="Pfam" id="PF00580">
    <property type="entry name" value="UvrD-helicase"/>
    <property type="match status" value="1"/>
</dbReference>
<name>A0A0P1KPX9_9SACH</name>
<feature type="compositionally biased region" description="Polar residues" evidence="12">
    <location>
        <begin position="689"/>
        <end position="698"/>
    </location>
</feature>
<dbReference type="GO" id="GO:0000725">
    <property type="term" value="P:recombinational repair"/>
    <property type="evidence" value="ECO:0007669"/>
    <property type="project" value="TreeGrafter"/>
</dbReference>
<evidence type="ECO:0000313" key="15">
    <source>
        <dbReference type="EMBL" id="CUS20726.1"/>
    </source>
</evidence>
<keyword evidence="7" id="KW-0413">Isomerase</keyword>
<evidence type="ECO:0000256" key="10">
    <source>
        <dbReference type="ARBA" id="ARBA00048988"/>
    </source>
</evidence>
<dbReference type="OrthoDB" id="1470711at2759"/>
<dbReference type="PROSITE" id="PS51217">
    <property type="entry name" value="UVRD_HELICASE_CTER"/>
    <property type="match status" value="1"/>
</dbReference>
<evidence type="ECO:0000313" key="16">
    <source>
        <dbReference type="Proteomes" id="UP000236544"/>
    </source>
</evidence>
<evidence type="ECO:0000259" key="13">
    <source>
        <dbReference type="PROSITE" id="PS51198"/>
    </source>
</evidence>
<evidence type="ECO:0000256" key="8">
    <source>
        <dbReference type="ARBA" id="ARBA00034617"/>
    </source>
</evidence>
<dbReference type="GO" id="GO:0016787">
    <property type="term" value="F:hydrolase activity"/>
    <property type="evidence" value="ECO:0007669"/>
    <property type="project" value="UniProtKB-UniRule"/>
</dbReference>
<dbReference type="InterPro" id="IPR014017">
    <property type="entry name" value="DNA_helicase_UvrD-like_C"/>
</dbReference>
<keyword evidence="6" id="KW-0238">DNA-binding</keyword>
<evidence type="ECO:0000256" key="1">
    <source>
        <dbReference type="ARBA" id="ARBA00009922"/>
    </source>
</evidence>
<dbReference type="InterPro" id="IPR027417">
    <property type="entry name" value="P-loop_NTPase"/>
</dbReference>
<evidence type="ECO:0000256" key="7">
    <source>
        <dbReference type="ARBA" id="ARBA00023235"/>
    </source>
</evidence>
<feature type="domain" description="UvrD-like helicase ATP-binding" evidence="13">
    <location>
        <begin position="7"/>
        <end position="308"/>
    </location>
</feature>
<evidence type="ECO:0000256" key="4">
    <source>
        <dbReference type="ARBA" id="ARBA00022806"/>
    </source>
</evidence>
<feature type="compositionally biased region" description="Basic and acidic residues" evidence="12">
    <location>
        <begin position="1047"/>
        <end position="1062"/>
    </location>
</feature>
<dbReference type="InterPro" id="IPR000212">
    <property type="entry name" value="DNA_helicase_UvrD/REP"/>
</dbReference>
<feature type="region of interest" description="Disordered" evidence="12">
    <location>
        <begin position="671"/>
        <end position="713"/>
    </location>
</feature>
<dbReference type="SUPFAM" id="SSF52540">
    <property type="entry name" value="P-loop containing nucleoside triphosphate hydrolases"/>
    <property type="match status" value="1"/>
</dbReference>
<feature type="compositionally biased region" description="Basic and acidic residues" evidence="12">
    <location>
        <begin position="923"/>
        <end position="932"/>
    </location>
</feature>
<dbReference type="Proteomes" id="UP000236544">
    <property type="component" value="Unassembled WGS sequence"/>
</dbReference>
<dbReference type="PANTHER" id="PTHR11070">
    <property type="entry name" value="UVRD / RECB / PCRA DNA HELICASE FAMILY MEMBER"/>
    <property type="match status" value="1"/>
</dbReference>
<dbReference type="InterPro" id="IPR014016">
    <property type="entry name" value="UvrD-like_ATP-bd"/>
</dbReference>
<dbReference type="EC" id="5.6.2.4" evidence="9"/>
<feature type="compositionally biased region" description="Basic and acidic residues" evidence="12">
    <location>
        <begin position="704"/>
        <end position="713"/>
    </location>
</feature>
<dbReference type="InterPro" id="IPR013986">
    <property type="entry name" value="DExx_box_DNA_helicase_dom_sf"/>
</dbReference>
<feature type="region of interest" description="Disordered" evidence="12">
    <location>
        <begin position="917"/>
        <end position="941"/>
    </location>
</feature>
<feature type="region of interest" description="Disordered" evidence="12">
    <location>
        <begin position="613"/>
        <end position="633"/>
    </location>
</feature>
<feature type="region of interest" description="Disordered" evidence="12">
    <location>
        <begin position="982"/>
        <end position="1064"/>
    </location>
</feature>
<evidence type="ECO:0000256" key="3">
    <source>
        <dbReference type="ARBA" id="ARBA00022801"/>
    </source>
</evidence>
<gene>
    <name evidence="15" type="ORF">LAQU0_S01e13278g</name>
</gene>
<feature type="compositionally biased region" description="Basic and acidic residues" evidence="12">
    <location>
        <begin position="567"/>
        <end position="576"/>
    </location>
</feature>
<feature type="region of interest" description="Disordered" evidence="12">
    <location>
        <begin position="567"/>
        <end position="587"/>
    </location>
</feature>
<reference evidence="16" key="1">
    <citation type="submission" date="2015-10" db="EMBL/GenBank/DDBJ databases">
        <authorList>
            <person name="Devillers H."/>
        </authorList>
    </citation>
    <scope>NUCLEOTIDE SEQUENCE [LARGE SCALE GENOMIC DNA]</scope>
</reference>
<dbReference type="PANTHER" id="PTHR11070:SF2">
    <property type="entry name" value="ATP-DEPENDENT DNA HELICASE SRS2"/>
    <property type="match status" value="1"/>
</dbReference>
<dbReference type="Pfam" id="PF13361">
    <property type="entry name" value="UvrD_C"/>
    <property type="match status" value="1"/>
</dbReference>
<evidence type="ECO:0000259" key="14">
    <source>
        <dbReference type="PROSITE" id="PS51217"/>
    </source>
</evidence>
<feature type="compositionally biased region" description="Basic and acidic residues" evidence="12">
    <location>
        <begin position="1015"/>
        <end position="1024"/>
    </location>
</feature>
<dbReference type="PROSITE" id="PS51198">
    <property type="entry name" value="UVRD_HELICASE_ATP_BIND"/>
    <property type="match status" value="1"/>
</dbReference>
<dbReference type="CDD" id="cd22877">
    <property type="entry name" value="Srs2_C"/>
    <property type="match status" value="1"/>
</dbReference>
<keyword evidence="5 11" id="KW-0067">ATP-binding</keyword>
<keyword evidence="3 11" id="KW-0378">Hydrolase</keyword>
<protein>
    <recommendedName>
        <fullName evidence="9">DNA 3'-5' helicase</fullName>
        <ecNumber evidence="9">5.6.2.4</ecNumber>
    </recommendedName>
</protein>
<proteinExistence type="inferred from homology"/>
<feature type="binding site" evidence="11">
    <location>
        <begin position="28"/>
        <end position="35"/>
    </location>
    <ligand>
        <name>ATP</name>
        <dbReference type="ChEBI" id="CHEBI:30616"/>
    </ligand>
</feature>
<dbReference type="GO" id="GO:0005524">
    <property type="term" value="F:ATP binding"/>
    <property type="evidence" value="ECO:0007669"/>
    <property type="project" value="UniProtKB-UniRule"/>
</dbReference>
<accession>A0A0P1KPX9</accession>
<dbReference type="GO" id="GO:0043138">
    <property type="term" value="F:3'-5' DNA helicase activity"/>
    <property type="evidence" value="ECO:0007669"/>
    <property type="project" value="UniProtKB-EC"/>
</dbReference>
<evidence type="ECO:0000256" key="2">
    <source>
        <dbReference type="ARBA" id="ARBA00022741"/>
    </source>
</evidence>
<dbReference type="Gene3D" id="1.10.486.10">
    <property type="entry name" value="PCRA, domain 4"/>
    <property type="match status" value="1"/>
</dbReference>
<comment type="similarity">
    <text evidence="1">Belongs to the helicase family. UvrD subfamily.</text>
</comment>
<dbReference type="Gene3D" id="1.10.10.160">
    <property type="match status" value="1"/>
</dbReference>
<comment type="catalytic activity">
    <reaction evidence="10">
        <text>ATP + H2O = ADP + phosphate + H(+)</text>
        <dbReference type="Rhea" id="RHEA:13065"/>
        <dbReference type="ChEBI" id="CHEBI:15377"/>
        <dbReference type="ChEBI" id="CHEBI:15378"/>
        <dbReference type="ChEBI" id="CHEBI:30616"/>
        <dbReference type="ChEBI" id="CHEBI:43474"/>
        <dbReference type="ChEBI" id="CHEBI:456216"/>
        <dbReference type="EC" id="5.6.2.4"/>
    </reaction>
</comment>
<dbReference type="AlphaFoldDB" id="A0A0P1KPX9"/>
<dbReference type="GO" id="GO:0005634">
    <property type="term" value="C:nucleus"/>
    <property type="evidence" value="ECO:0007669"/>
    <property type="project" value="TreeGrafter"/>
</dbReference>
<comment type="catalytic activity">
    <reaction evidence="8">
        <text>Couples ATP hydrolysis with the unwinding of duplex DNA by translocating in the 3'-5' direction.</text>
        <dbReference type="EC" id="5.6.2.4"/>
    </reaction>
</comment>
<evidence type="ECO:0000256" key="9">
    <source>
        <dbReference type="ARBA" id="ARBA00034808"/>
    </source>
</evidence>
<feature type="domain" description="UvrD-like helicase C-terminal" evidence="14">
    <location>
        <begin position="309"/>
        <end position="648"/>
    </location>
</feature>
<dbReference type="GO" id="GO:0003677">
    <property type="term" value="F:DNA binding"/>
    <property type="evidence" value="ECO:0007669"/>
    <property type="project" value="UniProtKB-KW"/>
</dbReference>
<evidence type="ECO:0000256" key="5">
    <source>
        <dbReference type="ARBA" id="ARBA00022840"/>
    </source>
</evidence>
<sequence>MERLLSSLNQRQCESVTFDHTKALQVVAGPGTGKTKVLTTRVAYLLLEKRINPGDIVITTFTKKATLEMIERLSFLLEGTNINPSSLWIGTFHSICARILRQHGWKIGLPKDWRTFSDSDTDPIIHKLVEKVPDQIRDYAHSYTRKANLLRPNSRGNWEVHPGSVKKMISWLKSEGVMADEYRASNEHDPALLHFYEAYQSELNSQHALDFDDLLLNAFKLLSKERCLPHVKHVLVDEFQDTNSIQLNLMYLFARGNSTTSQGITAVGDPDQSIYAFRNALASNFEDMAAKCPIPCSRIVLVENYRSSQKILTTSEMLIKQQQSGREDRLPLKAQFDSDFPPVYIEFPAKFLEARALAREILYLRSLPKLWNYNSFALLVRHRRQIRPLETSLIEHRIPYKIVNGRAFWELKEINGLMDLLKCVYSNYEKNAILRALQYPNRGLGPATVRKVEATFIDYESPFLALKDIVAHSKNGTFASKALNVITEFLSLIESCRELMAKANDLSAMTEIFDRLYEGSGLKYEYLYVDGKKKAEVDPNGEPNLLNKRHINVDILRNHFANFKPFEEDLSQREGPGDDEAEVKEEDADLEGKINAHDILREFINSVNLYSTETEVEESQMSEKERREKKKREKDGFVTISTIHGAKGLEWPVVMIPGCVEGVIPCVFGGKDDAEESDSATDDGDESNIKGSNGTSSPKKNRPRRNEGTLDEERRMFFVAQTRAKFLLYLTATNSNDTESRYESSTPSRFLTTDLVNTMCEDQKVFTDVESVRKLYLNLNLPPPQESATFSLETLIKDYEQFVNDRRERLTWKGRAVFDASRLNLGENITPSPTGYGITTAAAQLRNASTNHIDGRQNLQYGNLGVSQIQANRNMAPVYRPLRNNSSNVLAPSRTFAPKTSPTQVKNIQAPVFAPKVEGSAKASREKAKTLSEDGNSNKITAGQLSRTTSFEYSKRRTGGRSRRTIVADSIDLGAMNYNYDGADIDTDESQVSVKGERSASERGSPNKTAGEMLHNPRDLRNDNRPILTNAKTLADSLRSQTSKRSSGSDEVTKKKVKKEPMGKGYDIMSRLSQARKRADGDKDTVIVID</sequence>
<feature type="compositionally biased region" description="Acidic residues" evidence="12">
    <location>
        <begin position="673"/>
        <end position="686"/>
    </location>
</feature>
<dbReference type="EMBL" id="LN890560">
    <property type="protein sequence ID" value="CUS20726.1"/>
    <property type="molecule type" value="Genomic_DNA"/>
</dbReference>
<dbReference type="Gene3D" id="3.40.50.300">
    <property type="entry name" value="P-loop containing nucleotide triphosphate hydrolases"/>
    <property type="match status" value="2"/>
</dbReference>
<evidence type="ECO:0000256" key="11">
    <source>
        <dbReference type="PROSITE-ProRule" id="PRU00560"/>
    </source>
</evidence>
<evidence type="ECO:0000256" key="6">
    <source>
        <dbReference type="ARBA" id="ARBA00023125"/>
    </source>
</evidence>
<organism evidence="15 16">
    <name type="scientific">Lachancea quebecensis</name>
    <dbReference type="NCBI Taxonomy" id="1654605"/>
    <lineage>
        <taxon>Eukaryota</taxon>
        <taxon>Fungi</taxon>
        <taxon>Dikarya</taxon>
        <taxon>Ascomycota</taxon>
        <taxon>Saccharomycotina</taxon>
        <taxon>Saccharomycetes</taxon>
        <taxon>Saccharomycetales</taxon>
        <taxon>Saccharomycetaceae</taxon>
        <taxon>Lachancea</taxon>
    </lineage>
</organism>
<evidence type="ECO:0000256" key="12">
    <source>
        <dbReference type="SAM" id="MobiDB-lite"/>
    </source>
</evidence>
<feature type="compositionally biased region" description="Acidic residues" evidence="12">
    <location>
        <begin position="577"/>
        <end position="587"/>
    </location>
</feature>
<dbReference type="CDD" id="cd17932">
    <property type="entry name" value="DEXQc_UvrD"/>
    <property type="match status" value="1"/>
</dbReference>
<keyword evidence="2 11" id="KW-0547">Nucleotide-binding</keyword>